<organism evidence="9">
    <name type="scientific">marine sediment metagenome</name>
    <dbReference type="NCBI Taxonomy" id="412755"/>
    <lineage>
        <taxon>unclassified sequences</taxon>
        <taxon>metagenomes</taxon>
        <taxon>ecological metagenomes</taxon>
    </lineage>
</organism>
<feature type="transmembrane region" description="Helical" evidence="7">
    <location>
        <begin position="111"/>
        <end position="130"/>
    </location>
</feature>
<comment type="subcellular location">
    <subcellularLocation>
        <location evidence="1">Cell membrane</location>
        <topology evidence="1">Multi-pass membrane protein</topology>
    </subcellularLocation>
</comment>
<dbReference type="Gene3D" id="1.10.3720.10">
    <property type="entry name" value="MetI-like"/>
    <property type="match status" value="1"/>
</dbReference>
<reference evidence="9" key="1">
    <citation type="journal article" date="2014" name="Front. Microbiol.">
        <title>High frequency of phylogenetically diverse reductive dehalogenase-homologous genes in deep subseafloor sedimentary metagenomes.</title>
        <authorList>
            <person name="Kawai M."/>
            <person name="Futagami T."/>
            <person name="Toyoda A."/>
            <person name="Takaki Y."/>
            <person name="Nishi S."/>
            <person name="Hori S."/>
            <person name="Arai W."/>
            <person name="Tsubouchi T."/>
            <person name="Morono Y."/>
            <person name="Uchiyama I."/>
            <person name="Ito T."/>
            <person name="Fujiyama A."/>
            <person name="Inagaki F."/>
            <person name="Takami H."/>
        </authorList>
    </citation>
    <scope>NUCLEOTIDE SEQUENCE</scope>
    <source>
        <strain evidence="9">Expedition CK06-06</strain>
    </source>
</reference>
<evidence type="ECO:0000256" key="7">
    <source>
        <dbReference type="SAM" id="Phobius"/>
    </source>
</evidence>
<evidence type="ECO:0000256" key="1">
    <source>
        <dbReference type="ARBA" id="ARBA00004651"/>
    </source>
</evidence>
<feature type="domain" description="ABC transmembrane type-1" evidence="8">
    <location>
        <begin position="47"/>
        <end position="230"/>
    </location>
</feature>
<evidence type="ECO:0000259" key="8">
    <source>
        <dbReference type="PROSITE" id="PS50928"/>
    </source>
</evidence>
<dbReference type="InterPro" id="IPR035906">
    <property type="entry name" value="MetI-like_sf"/>
</dbReference>
<accession>X1IG80</accession>
<keyword evidence="5 7" id="KW-1133">Transmembrane helix</keyword>
<keyword evidence="3" id="KW-1003">Cell membrane</keyword>
<name>X1IG80_9ZZZZ</name>
<keyword evidence="6 7" id="KW-0472">Membrane</keyword>
<feature type="non-terminal residue" evidence="9">
    <location>
        <position position="1"/>
    </location>
</feature>
<sequence length="248" mass="27556">EVVSIGIVIIIWELLADFVVKELYKLPGPISVFYAFYKVREFIPLDIAVSLLHFSLGLAAGAVVGITIGGLMGWFKVIDRAIGPLIEIVRAIPPIAWIPFAIMWLKLTHYSAGFIVFLGAVFPILVNTYAGFRGVDKVYIDAAKVLGCDKGKDLIKYVAIPHSIPYTAAGTRIAIGISWMCVVAAEMLGASNAGLGYRLWSRFYHLHMMDKLVAYMIIIGLIALIMDRIFRYFVEEKILKWKKGMVAV</sequence>
<feature type="transmembrane region" description="Helical" evidence="7">
    <location>
        <begin position="173"/>
        <end position="200"/>
    </location>
</feature>
<dbReference type="AlphaFoldDB" id="X1IG80"/>
<evidence type="ECO:0000256" key="4">
    <source>
        <dbReference type="ARBA" id="ARBA00022692"/>
    </source>
</evidence>
<dbReference type="InterPro" id="IPR000515">
    <property type="entry name" value="MetI-like"/>
</dbReference>
<feature type="transmembrane region" description="Helical" evidence="7">
    <location>
        <begin position="212"/>
        <end position="234"/>
    </location>
</feature>
<evidence type="ECO:0000256" key="3">
    <source>
        <dbReference type="ARBA" id="ARBA00022475"/>
    </source>
</evidence>
<keyword evidence="2" id="KW-0813">Transport</keyword>
<protein>
    <recommendedName>
        <fullName evidence="8">ABC transmembrane type-1 domain-containing protein</fullName>
    </recommendedName>
</protein>
<comment type="caution">
    <text evidence="9">The sequence shown here is derived from an EMBL/GenBank/DDBJ whole genome shotgun (WGS) entry which is preliminary data.</text>
</comment>
<evidence type="ECO:0000313" key="9">
    <source>
        <dbReference type="EMBL" id="GAH56553.1"/>
    </source>
</evidence>
<proteinExistence type="predicted"/>
<dbReference type="SUPFAM" id="SSF161098">
    <property type="entry name" value="MetI-like"/>
    <property type="match status" value="1"/>
</dbReference>
<evidence type="ECO:0000256" key="2">
    <source>
        <dbReference type="ARBA" id="ARBA00022448"/>
    </source>
</evidence>
<feature type="transmembrane region" description="Helical" evidence="7">
    <location>
        <begin position="87"/>
        <end position="105"/>
    </location>
</feature>
<dbReference type="EMBL" id="BARU01025063">
    <property type="protein sequence ID" value="GAH56553.1"/>
    <property type="molecule type" value="Genomic_DNA"/>
</dbReference>
<evidence type="ECO:0000256" key="5">
    <source>
        <dbReference type="ARBA" id="ARBA00022989"/>
    </source>
</evidence>
<dbReference type="GO" id="GO:0005886">
    <property type="term" value="C:plasma membrane"/>
    <property type="evidence" value="ECO:0007669"/>
    <property type="project" value="UniProtKB-SubCell"/>
</dbReference>
<dbReference type="CDD" id="cd06261">
    <property type="entry name" value="TM_PBP2"/>
    <property type="match status" value="1"/>
</dbReference>
<evidence type="ECO:0000256" key="6">
    <source>
        <dbReference type="ARBA" id="ARBA00023136"/>
    </source>
</evidence>
<keyword evidence="4 7" id="KW-0812">Transmembrane</keyword>
<dbReference type="GO" id="GO:0055085">
    <property type="term" value="P:transmembrane transport"/>
    <property type="evidence" value="ECO:0007669"/>
    <property type="project" value="InterPro"/>
</dbReference>
<dbReference type="PANTHER" id="PTHR30151">
    <property type="entry name" value="ALKANE SULFONATE ABC TRANSPORTER-RELATED, MEMBRANE SUBUNIT"/>
    <property type="match status" value="1"/>
</dbReference>
<dbReference type="PANTHER" id="PTHR30151:SF0">
    <property type="entry name" value="ABC TRANSPORTER PERMEASE PROTEIN MJ0413-RELATED"/>
    <property type="match status" value="1"/>
</dbReference>
<gene>
    <name evidence="9" type="ORF">S03H2_40428</name>
</gene>
<feature type="transmembrane region" description="Helical" evidence="7">
    <location>
        <begin position="51"/>
        <end position="75"/>
    </location>
</feature>
<dbReference type="PROSITE" id="PS50928">
    <property type="entry name" value="ABC_TM1"/>
    <property type="match status" value="1"/>
</dbReference>
<dbReference type="Pfam" id="PF00528">
    <property type="entry name" value="BPD_transp_1"/>
    <property type="match status" value="1"/>
</dbReference>